<organism evidence="3 4">
    <name type="scientific">Adineta ricciae</name>
    <name type="common">Rotifer</name>
    <dbReference type="NCBI Taxonomy" id="249248"/>
    <lineage>
        <taxon>Eukaryota</taxon>
        <taxon>Metazoa</taxon>
        <taxon>Spiralia</taxon>
        <taxon>Gnathifera</taxon>
        <taxon>Rotifera</taxon>
        <taxon>Eurotatoria</taxon>
        <taxon>Bdelloidea</taxon>
        <taxon>Adinetida</taxon>
        <taxon>Adinetidae</taxon>
        <taxon>Adineta</taxon>
    </lineage>
</organism>
<evidence type="ECO:0000313" key="4">
    <source>
        <dbReference type="Proteomes" id="UP000663828"/>
    </source>
</evidence>
<evidence type="ECO:0000256" key="1">
    <source>
        <dbReference type="SAM" id="Phobius"/>
    </source>
</evidence>
<keyword evidence="4" id="KW-1185">Reference proteome</keyword>
<proteinExistence type="predicted"/>
<dbReference type="Proteomes" id="UP000663828">
    <property type="component" value="Unassembled WGS sequence"/>
</dbReference>
<keyword evidence="1" id="KW-0812">Transmembrane</keyword>
<dbReference type="AlphaFoldDB" id="A0A816EY83"/>
<reference evidence="3" key="1">
    <citation type="submission" date="2021-02" db="EMBL/GenBank/DDBJ databases">
        <authorList>
            <person name="Nowell W R."/>
        </authorList>
    </citation>
    <scope>NUCLEOTIDE SEQUENCE</scope>
</reference>
<accession>A0A816EY83</accession>
<feature type="chain" id="PRO_5032481981" evidence="2">
    <location>
        <begin position="20"/>
        <end position="180"/>
    </location>
</feature>
<name>A0A816EY83_ADIRI</name>
<keyword evidence="1" id="KW-0472">Membrane</keyword>
<keyword evidence="2" id="KW-0732">Signal</keyword>
<feature type="signal peptide" evidence="2">
    <location>
        <begin position="1"/>
        <end position="19"/>
    </location>
</feature>
<keyword evidence="1" id="KW-1133">Transmembrane helix</keyword>
<evidence type="ECO:0000256" key="2">
    <source>
        <dbReference type="SAM" id="SignalP"/>
    </source>
</evidence>
<gene>
    <name evidence="3" type="ORF">XAT740_LOCUS55563</name>
</gene>
<protein>
    <submittedName>
        <fullName evidence="3">Uncharacterized protein</fullName>
    </submittedName>
</protein>
<comment type="caution">
    <text evidence="3">The sequence shown here is derived from an EMBL/GenBank/DDBJ whole genome shotgun (WGS) entry which is preliminary data.</text>
</comment>
<evidence type="ECO:0000313" key="3">
    <source>
        <dbReference type="EMBL" id="CAF1654064.1"/>
    </source>
</evidence>
<sequence length="180" mass="20994">MSLKSSILIILLQIVSVECLTTSCQKNRFIDYNQLIETRCIIESCILPSNCTVRAECECKRDYVVRYNVTIEHEDDEDDQHDDDEEGMNVHLGVISRSPKDKSHPAIFIGESYPCFYDERDISTVFWSRPNRQTYYILLTLSLILVFTMILVPIIYLLLIIKFTNSETKKDKKMNEKLVL</sequence>
<feature type="transmembrane region" description="Helical" evidence="1">
    <location>
        <begin position="135"/>
        <end position="161"/>
    </location>
</feature>
<dbReference type="EMBL" id="CAJNOR010010464">
    <property type="protein sequence ID" value="CAF1654064.1"/>
    <property type="molecule type" value="Genomic_DNA"/>
</dbReference>